<feature type="domain" description="FAD-binding" evidence="3">
    <location>
        <begin position="7"/>
        <end position="343"/>
    </location>
</feature>
<name>A0A1I3XSB7_9PROT</name>
<dbReference type="GO" id="GO:0004497">
    <property type="term" value="F:monooxygenase activity"/>
    <property type="evidence" value="ECO:0007669"/>
    <property type="project" value="UniProtKB-KW"/>
</dbReference>
<dbReference type="NCBIfam" id="NF005313">
    <property type="entry name" value="PRK06847.1"/>
    <property type="match status" value="1"/>
</dbReference>
<keyword evidence="5" id="KW-1185">Reference proteome</keyword>
<dbReference type="SUPFAM" id="SSF51905">
    <property type="entry name" value="FAD/NAD(P)-binding domain"/>
    <property type="match status" value="1"/>
</dbReference>
<dbReference type="OrthoDB" id="4230779at2"/>
<gene>
    <name evidence="4" type="ORF">SAMN02745775_101569</name>
</gene>
<dbReference type="InterPro" id="IPR036188">
    <property type="entry name" value="FAD/NAD-bd_sf"/>
</dbReference>
<dbReference type="PANTHER" id="PTHR13789">
    <property type="entry name" value="MONOOXYGENASE"/>
    <property type="match status" value="1"/>
</dbReference>
<evidence type="ECO:0000313" key="5">
    <source>
        <dbReference type="Proteomes" id="UP000199473"/>
    </source>
</evidence>
<protein>
    <submittedName>
        <fullName evidence="4">2-polyprenyl-6-methoxyphenol hydroxylase</fullName>
    </submittedName>
</protein>
<dbReference type="EMBL" id="FOSQ01000001">
    <property type="protein sequence ID" value="SFK21941.1"/>
    <property type="molecule type" value="Genomic_DNA"/>
</dbReference>
<dbReference type="STRING" id="1123062.SAMN02745775_101569"/>
<dbReference type="PANTHER" id="PTHR13789:SF309">
    <property type="entry name" value="PUTATIVE (AFU_ORTHOLOGUE AFUA_6G14510)-RELATED"/>
    <property type="match status" value="1"/>
</dbReference>
<dbReference type="PRINTS" id="PR00420">
    <property type="entry name" value="RNGMNOXGNASE"/>
</dbReference>
<evidence type="ECO:0000256" key="1">
    <source>
        <dbReference type="ARBA" id="ARBA00023002"/>
    </source>
</evidence>
<dbReference type="RefSeq" id="WP_092955178.1">
    <property type="nucleotide sequence ID" value="NZ_FOSQ01000001.1"/>
</dbReference>
<evidence type="ECO:0000313" key="4">
    <source>
        <dbReference type="EMBL" id="SFK21941.1"/>
    </source>
</evidence>
<reference evidence="4 5" key="1">
    <citation type="submission" date="2016-10" db="EMBL/GenBank/DDBJ databases">
        <authorList>
            <person name="de Groot N.N."/>
        </authorList>
    </citation>
    <scope>NUCLEOTIDE SEQUENCE [LARGE SCALE GENOMIC DNA]</scope>
    <source>
        <strain evidence="4 5">DSM 19981</strain>
    </source>
</reference>
<keyword evidence="1" id="KW-0560">Oxidoreductase</keyword>
<dbReference type="AlphaFoldDB" id="A0A1I3XSB7"/>
<proteinExistence type="predicted"/>
<evidence type="ECO:0000259" key="3">
    <source>
        <dbReference type="Pfam" id="PF01494"/>
    </source>
</evidence>
<dbReference type="Pfam" id="PF01494">
    <property type="entry name" value="FAD_binding_3"/>
    <property type="match status" value="1"/>
</dbReference>
<dbReference type="InterPro" id="IPR002938">
    <property type="entry name" value="FAD-bd"/>
</dbReference>
<organism evidence="4 5">
    <name type="scientific">Falsiroseomonas stagni DSM 19981</name>
    <dbReference type="NCBI Taxonomy" id="1123062"/>
    <lineage>
        <taxon>Bacteria</taxon>
        <taxon>Pseudomonadati</taxon>
        <taxon>Pseudomonadota</taxon>
        <taxon>Alphaproteobacteria</taxon>
        <taxon>Acetobacterales</taxon>
        <taxon>Roseomonadaceae</taxon>
        <taxon>Falsiroseomonas</taxon>
    </lineage>
</organism>
<dbReference type="InterPro" id="IPR050493">
    <property type="entry name" value="FAD-dep_Monooxygenase_BioMet"/>
</dbReference>
<sequence>MADRGRALVIGGGIAGMSAAIALRGIGWTTDLCERDPGWRVYGAGITITGPTLRAMRALGILDAVLREGYAADGIDVRRADGAGLMAIETRDDALDGIPSAGGILRPVLHGILSRRLLALSPRVMLGRSGAVVAQDEDGATVRFDDDTTGRYDLVVGADGIYSATRQALFPDAPAPRYAGQLCWRLMLARHPTVDRRTYFLGGPVKVGLNPVAPDRMYMFLLEPQPTPLRRPEEGQHAVLRDLLRGYGGVLGEIRDGLDAGADIICRPLETVFLGSDWTRGRVVLIGDAAHATTPQLASGAGMGIEDGLVLAEELAAAGHDVPAALPRFVERRHPRCRLVVDGSLEISRLEREGAPPAAQTAVVQETLRQLNQAY</sequence>
<accession>A0A1I3XSB7</accession>
<dbReference type="GO" id="GO:0071949">
    <property type="term" value="F:FAD binding"/>
    <property type="evidence" value="ECO:0007669"/>
    <property type="project" value="InterPro"/>
</dbReference>
<dbReference type="Gene3D" id="3.50.50.60">
    <property type="entry name" value="FAD/NAD(P)-binding domain"/>
    <property type="match status" value="1"/>
</dbReference>
<evidence type="ECO:0000256" key="2">
    <source>
        <dbReference type="ARBA" id="ARBA00023033"/>
    </source>
</evidence>
<dbReference type="Proteomes" id="UP000199473">
    <property type="component" value="Unassembled WGS sequence"/>
</dbReference>
<keyword evidence="2" id="KW-0503">Monooxygenase</keyword>